<dbReference type="AlphaFoldDB" id="A0AAJ0HJY7"/>
<evidence type="ECO:0000313" key="3">
    <source>
        <dbReference type="EMBL" id="KAK3353764.1"/>
    </source>
</evidence>
<sequence length="331" mass="35480">MMIWQTALAASLLASGAQASGIGALIAEGMSRNSPSLERRMQEIAKSSILARGYVEERQTIGQSSDTILNPDGSINMRVWDGAANAACNAALKALPQATNPSGTCVCYNLPALDNSTGAFEADLRLYRLGEPTGQFQGIPPSNVQVSLSYRGASVSPVSVERASQPGIRAVARRQTNTDADLELLQTYLFVGQIDRAQMSQAITMAQLQALVMPVVTLSANNGQGQKVSTNVSSNEAAFVTGVFSQEVVMSSFRLAELAVEAEIARLRNGTTAFVLPGVQIMIFPIGLVVTGLWTIIGICAYGYGTYNRYNFAEHYKRQMQRAEKAGMARI</sequence>
<dbReference type="Proteomes" id="UP001275084">
    <property type="component" value="Unassembled WGS sequence"/>
</dbReference>
<feature type="signal peptide" evidence="2">
    <location>
        <begin position="1"/>
        <end position="19"/>
    </location>
</feature>
<feature type="chain" id="PRO_5042572932" evidence="2">
    <location>
        <begin position="20"/>
        <end position="331"/>
    </location>
</feature>
<evidence type="ECO:0000256" key="1">
    <source>
        <dbReference type="SAM" id="Phobius"/>
    </source>
</evidence>
<proteinExistence type="predicted"/>
<keyword evidence="1" id="KW-1133">Transmembrane helix</keyword>
<protein>
    <submittedName>
        <fullName evidence="3">Uncharacterized protein</fullName>
    </submittedName>
</protein>
<name>A0AAJ0HJY7_9PEZI</name>
<evidence type="ECO:0000313" key="4">
    <source>
        <dbReference type="Proteomes" id="UP001275084"/>
    </source>
</evidence>
<reference evidence="3" key="2">
    <citation type="submission" date="2023-06" db="EMBL/GenBank/DDBJ databases">
        <authorList>
            <consortium name="Lawrence Berkeley National Laboratory"/>
            <person name="Haridas S."/>
            <person name="Hensen N."/>
            <person name="Bonometti L."/>
            <person name="Westerberg I."/>
            <person name="Brannstrom I.O."/>
            <person name="Guillou S."/>
            <person name="Cros-Aarteil S."/>
            <person name="Calhoun S."/>
            <person name="Kuo A."/>
            <person name="Mondo S."/>
            <person name="Pangilinan J."/>
            <person name="Riley R."/>
            <person name="Labutti K."/>
            <person name="Andreopoulos B."/>
            <person name="Lipzen A."/>
            <person name="Chen C."/>
            <person name="Yanf M."/>
            <person name="Daum C."/>
            <person name="Ng V."/>
            <person name="Clum A."/>
            <person name="Steindorff A."/>
            <person name="Ohm R."/>
            <person name="Martin F."/>
            <person name="Silar P."/>
            <person name="Natvig D."/>
            <person name="Lalanne C."/>
            <person name="Gautier V."/>
            <person name="Ament-Velasquez S.L."/>
            <person name="Kruys A."/>
            <person name="Hutchinson M.I."/>
            <person name="Powell A.J."/>
            <person name="Barry K."/>
            <person name="Miller A.N."/>
            <person name="Grigoriev I.V."/>
            <person name="Debuchy R."/>
            <person name="Gladieux P."/>
            <person name="Thoren M.H."/>
            <person name="Johannesson H."/>
        </authorList>
    </citation>
    <scope>NUCLEOTIDE SEQUENCE</scope>
    <source>
        <strain evidence="3">CBS 955.72</strain>
    </source>
</reference>
<organism evidence="3 4">
    <name type="scientific">Lasiosphaeria hispida</name>
    <dbReference type="NCBI Taxonomy" id="260671"/>
    <lineage>
        <taxon>Eukaryota</taxon>
        <taxon>Fungi</taxon>
        <taxon>Dikarya</taxon>
        <taxon>Ascomycota</taxon>
        <taxon>Pezizomycotina</taxon>
        <taxon>Sordariomycetes</taxon>
        <taxon>Sordariomycetidae</taxon>
        <taxon>Sordariales</taxon>
        <taxon>Lasiosphaeriaceae</taxon>
        <taxon>Lasiosphaeria</taxon>
    </lineage>
</organism>
<accession>A0AAJ0HJY7</accession>
<keyword evidence="4" id="KW-1185">Reference proteome</keyword>
<comment type="caution">
    <text evidence="3">The sequence shown here is derived from an EMBL/GenBank/DDBJ whole genome shotgun (WGS) entry which is preliminary data.</text>
</comment>
<evidence type="ECO:0000256" key="2">
    <source>
        <dbReference type="SAM" id="SignalP"/>
    </source>
</evidence>
<keyword evidence="2" id="KW-0732">Signal</keyword>
<keyword evidence="1" id="KW-0812">Transmembrane</keyword>
<reference evidence="3" key="1">
    <citation type="journal article" date="2023" name="Mol. Phylogenet. Evol.">
        <title>Genome-scale phylogeny and comparative genomics of the fungal order Sordariales.</title>
        <authorList>
            <person name="Hensen N."/>
            <person name="Bonometti L."/>
            <person name="Westerberg I."/>
            <person name="Brannstrom I.O."/>
            <person name="Guillou S."/>
            <person name="Cros-Aarteil S."/>
            <person name="Calhoun S."/>
            <person name="Haridas S."/>
            <person name="Kuo A."/>
            <person name="Mondo S."/>
            <person name="Pangilinan J."/>
            <person name="Riley R."/>
            <person name="LaButti K."/>
            <person name="Andreopoulos B."/>
            <person name="Lipzen A."/>
            <person name="Chen C."/>
            <person name="Yan M."/>
            <person name="Daum C."/>
            <person name="Ng V."/>
            <person name="Clum A."/>
            <person name="Steindorff A."/>
            <person name="Ohm R.A."/>
            <person name="Martin F."/>
            <person name="Silar P."/>
            <person name="Natvig D.O."/>
            <person name="Lalanne C."/>
            <person name="Gautier V."/>
            <person name="Ament-Velasquez S.L."/>
            <person name="Kruys A."/>
            <person name="Hutchinson M.I."/>
            <person name="Powell A.J."/>
            <person name="Barry K."/>
            <person name="Miller A.N."/>
            <person name="Grigoriev I.V."/>
            <person name="Debuchy R."/>
            <person name="Gladieux P."/>
            <person name="Hiltunen Thoren M."/>
            <person name="Johannesson H."/>
        </authorList>
    </citation>
    <scope>NUCLEOTIDE SEQUENCE</scope>
    <source>
        <strain evidence="3">CBS 955.72</strain>
    </source>
</reference>
<gene>
    <name evidence="3" type="ORF">B0T25DRAFT_220717</name>
</gene>
<feature type="transmembrane region" description="Helical" evidence="1">
    <location>
        <begin position="282"/>
        <end position="304"/>
    </location>
</feature>
<keyword evidence="1" id="KW-0472">Membrane</keyword>
<dbReference type="EMBL" id="JAUIQD010000004">
    <property type="protein sequence ID" value="KAK3353764.1"/>
    <property type="molecule type" value="Genomic_DNA"/>
</dbReference>